<evidence type="ECO:0000313" key="2">
    <source>
        <dbReference type="EMBL" id="QJA52507.1"/>
    </source>
</evidence>
<evidence type="ECO:0000256" key="1">
    <source>
        <dbReference type="SAM" id="Phobius"/>
    </source>
</evidence>
<dbReference type="AlphaFoldDB" id="A0A6H1ZYW2"/>
<keyword evidence="1" id="KW-1133">Transmembrane helix</keyword>
<dbReference type="EMBL" id="MT144345">
    <property type="protein sequence ID" value="QJA52507.1"/>
    <property type="molecule type" value="Genomic_DNA"/>
</dbReference>
<dbReference type="EMBL" id="MT144864">
    <property type="protein sequence ID" value="QJI00611.1"/>
    <property type="molecule type" value="Genomic_DNA"/>
</dbReference>
<gene>
    <name evidence="2" type="ORF">TM448A02764_0007</name>
    <name evidence="3" type="ORF">TM448B02009_0006</name>
</gene>
<organism evidence="2">
    <name type="scientific">viral metagenome</name>
    <dbReference type="NCBI Taxonomy" id="1070528"/>
    <lineage>
        <taxon>unclassified sequences</taxon>
        <taxon>metagenomes</taxon>
        <taxon>organismal metagenomes</taxon>
    </lineage>
</organism>
<proteinExistence type="predicted"/>
<keyword evidence="1" id="KW-0812">Transmembrane</keyword>
<protein>
    <submittedName>
        <fullName evidence="2">Uncharacterized protein</fullName>
    </submittedName>
</protein>
<sequence>MGTMTEPASIVQVVTIASSISGLLGGAFAAGGAWVAVRKSLNGLGDRIRSTADNAAETKRDVKEVMMSVADHGERLSYVEARQESHDGWIRRVEDELKEDRRRGPR</sequence>
<keyword evidence="1" id="KW-0472">Membrane</keyword>
<name>A0A6H1ZYW2_9ZZZZ</name>
<accession>A0A6H1ZYW2</accession>
<reference evidence="2" key="1">
    <citation type="submission" date="2020-03" db="EMBL/GenBank/DDBJ databases">
        <title>The deep terrestrial virosphere.</title>
        <authorList>
            <person name="Holmfeldt K."/>
            <person name="Nilsson E."/>
            <person name="Simone D."/>
            <person name="Lopez-Fernandez M."/>
            <person name="Wu X."/>
            <person name="de Brujin I."/>
            <person name="Lundin D."/>
            <person name="Andersson A."/>
            <person name="Bertilsson S."/>
            <person name="Dopson M."/>
        </authorList>
    </citation>
    <scope>NUCLEOTIDE SEQUENCE</scope>
    <source>
        <strain evidence="2">TM448A02764</strain>
        <strain evidence="3">TM448B02009</strain>
    </source>
</reference>
<feature type="transmembrane region" description="Helical" evidence="1">
    <location>
        <begin position="12"/>
        <end position="37"/>
    </location>
</feature>
<evidence type="ECO:0000313" key="3">
    <source>
        <dbReference type="EMBL" id="QJI00611.1"/>
    </source>
</evidence>